<dbReference type="EMBL" id="JALNTZ010000007">
    <property type="protein sequence ID" value="KAJ3646066.1"/>
    <property type="molecule type" value="Genomic_DNA"/>
</dbReference>
<evidence type="ECO:0000313" key="3">
    <source>
        <dbReference type="Proteomes" id="UP001168821"/>
    </source>
</evidence>
<gene>
    <name evidence="2" type="ORF">Zmor_023677</name>
</gene>
<dbReference type="AlphaFoldDB" id="A0AA38HYP1"/>
<feature type="region of interest" description="Disordered" evidence="1">
    <location>
        <begin position="68"/>
        <end position="106"/>
    </location>
</feature>
<sequence>MCSSGWFPSAVSRFLVMREDTEGIDSSASTSGEASVPQCTESLLHKFIVYLKFMHYVSVMDGSQAESSSVVCPSDPDVNIGEDITDTSSLESTLNTSTPSNRKKVDRSLKKGTWLEMI</sequence>
<accession>A0AA38HYP1</accession>
<reference evidence="2" key="1">
    <citation type="journal article" date="2023" name="G3 (Bethesda)">
        <title>Whole genome assemblies of Zophobas morio and Tenebrio molitor.</title>
        <authorList>
            <person name="Kaur S."/>
            <person name="Stinson S.A."/>
            <person name="diCenzo G.C."/>
        </authorList>
    </citation>
    <scope>NUCLEOTIDE SEQUENCE</scope>
    <source>
        <strain evidence="2">QUZm001</strain>
    </source>
</reference>
<name>A0AA38HYP1_9CUCU</name>
<dbReference type="Proteomes" id="UP001168821">
    <property type="component" value="Unassembled WGS sequence"/>
</dbReference>
<organism evidence="2 3">
    <name type="scientific">Zophobas morio</name>
    <dbReference type="NCBI Taxonomy" id="2755281"/>
    <lineage>
        <taxon>Eukaryota</taxon>
        <taxon>Metazoa</taxon>
        <taxon>Ecdysozoa</taxon>
        <taxon>Arthropoda</taxon>
        <taxon>Hexapoda</taxon>
        <taxon>Insecta</taxon>
        <taxon>Pterygota</taxon>
        <taxon>Neoptera</taxon>
        <taxon>Endopterygota</taxon>
        <taxon>Coleoptera</taxon>
        <taxon>Polyphaga</taxon>
        <taxon>Cucujiformia</taxon>
        <taxon>Tenebrionidae</taxon>
        <taxon>Zophobas</taxon>
    </lineage>
</organism>
<proteinExistence type="predicted"/>
<evidence type="ECO:0000313" key="2">
    <source>
        <dbReference type="EMBL" id="KAJ3646066.1"/>
    </source>
</evidence>
<feature type="compositionally biased region" description="Low complexity" evidence="1">
    <location>
        <begin position="86"/>
        <end position="100"/>
    </location>
</feature>
<evidence type="ECO:0000256" key="1">
    <source>
        <dbReference type="SAM" id="MobiDB-lite"/>
    </source>
</evidence>
<feature type="compositionally biased region" description="Low complexity" evidence="1">
    <location>
        <begin position="68"/>
        <end position="78"/>
    </location>
</feature>
<protein>
    <submittedName>
        <fullName evidence="2">Uncharacterized protein</fullName>
    </submittedName>
</protein>
<comment type="caution">
    <text evidence="2">The sequence shown here is derived from an EMBL/GenBank/DDBJ whole genome shotgun (WGS) entry which is preliminary data.</text>
</comment>
<keyword evidence="3" id="KW-1185">Reference proteome</keyword>